<reference evidence="4" key="2">
    <citation type="submission" date="2011-01" db="EMBL/GenBank/DDBJ databases">
        <authorList>
            <person name="Zhao B.P."/>
            <person name="Ren Z.A."/>
            <person name="Li C.D."/>
        </authorList>
    </citation>
    <scope>NUCLEOTIDE SEQUENCE</scope>
    <source>
        <strain evidence="4">BPK282A1</strain>
    </source>
</reference>
<keyword evidence="7" id="KW-1185">Reference proteome</keyword>
<dbReference type="GO" id="GO:0016192">
    <property type="term" value="P:vesicle-mediated transport"/>
    <property type="evidence" value="ECO:0007669"/>
    <property type="project" value="InterPro"/>
</dbReference>
<accession>E9BU50</accession>
<dbReference type="EMBL" id="RHLC01000054">
    <property type="protein sequence ID" value="TPP48448.1"/>
    <property type="molecule type" value="Genomic_DNA"/>
</dbReference>
<dbReference type="RefSeq" id="XP_003865456.1">
    <property type="nucleotide sequence ID" value="XM_003865408.1"/>
</dbReference>
<dbReference type="Proteomes" id="UP000274082">
    <property type="component" value="Chromosome 36"/>
</dbReference>
<dbReference type="VEuPathDB" id="TriTrypDB:LDHU3_36.4670"/>
<reference evidence="3 7" key="4">
    <citation type="journal article" date="2018" name="Sci. Rep.">
        <title>A complete Leishmania donovani reference genome identifies novel genetic variations associated with virulence.</title>
        <authorList>
            <person name="Lypaczewski P."/>
            <person name="Hoshizaki J."/>
            <person name="Zhang W.-W."/>
            <person name="McCall L.-I."/>
            <person name="Torcivia-Rodriguez J."/>
            <person name="Simonyan V."/>
            <person name="Kaur A."/>
            <person name="Dewar K."/>
            <person name="Matlashewski G."/>
        </authorList>
    </citation>
    <scope>NUCLEOTIDE SEQUENCE [LARGE SCALE GENOMIC DNA]</scope>
    <source>
        <strain evidence="3 7">LdCL</strain>
    </source>
</reference>
<evidence type="ECO:0000313" key="4">
    <source>
        <dbReference type="EMBL" id="CBZ38779.1"/>
    </source>
</evidence>
<evidence type="ECO:0000313" key="8">
    <source>
        <dbReference type="Proteomes" id="UP000318447"/>
    </source>
</evidence>
<dbReference type="EMBL" id="FR799623">
    <property type="protein sequence ID" value="CBZ38779.1"/>
    <property type="molecule type" value="Genomic_DNA"/>
</dbReference>
<feature type="compositionally biased region" description="Low complexity" evidence="1">
    <location>
        <begin position="144"/>
        <end position="157"/>
    </location>
</feature>
<dbReference type="Pfam" id="PF19031">
    <property type="entry name" value="Intu_longin_1"/>
    <property type="match status" value="1"/>
</dbReference>
<evidence type="ECO:0000313" key="5">
    <source>
        <dbReference type="EMBL" id="TPP48448.1"/>
    </source>
</evidence>
<dbReference type="OMA" id="SAQDWAH"/>
<dbReference type="EMBL" id="CP029535">
    <property type="protein sequence ID" value="AYU83694.1"/>
    <property type="molecule type" value="Genomic_DNA"/>
</dbReference>
<evidence type="ECO:0000256" key="1">
    <source>
        <dbReference type="SAM" id="MobiDB-lite"/>
    </source>
</evidence>
<protein>
    <recommendedName>
        <fullName evidence="2">CCZ1/INTU/HSP4 first Longin domain-containing protein</fullName>
    </recommendedName>
</protein>
<evidence type="ECO:0000313" key="3">
    <source>
        <dbReference type="EMBL" id="AYU83694.1"/>
    </source>
</evidence>
<evidence type="ECO:0000313" key="7">
    <source>
        <dbReference type="Proteomes" id="UP000274082"/>
    </source>
</evidence>
<dbReference type="VEuPathDB" id="TriTrypDB:LdBPK_363410.1"/>
<reference evidence="6" key="3">
    <citation type="submission" date="2011-02" db="EMBL/GenBank/DDBJ databases">
        <title>Whole genome sequencing of Leishmania donovani clinical lines reveals dynamic variation related to drug resistance.</title>
        <authorList>
            <person name="Downing T."/>
            <person name="Imamura H."/>
            <person name="Sanders M."/>
            <person name="Decuypere S."/>
            <person name="Hertz-Fowler C."/>
            <person name="Clark T.G."/>
            <person name="Rijal S."/>
            <person name="Sundar S."/>
            <person name="Quail M.A."/>
            <person name="De Doncker S."/>
            <person name="Maes I."/>
            <person name="Vanaerschot M."/>
            <person name="Stark O."/>
            <person name="Schonian G."/>
            <person name="Dujardin J.C."/>
            <person name="Berriman M."/>
        </authorList>
    </citation>
    <scope>NUCLEOTIDE SEQUENCE [LARGE SCALE GENOMIC DNA]</scope>
    <source>
        <strain evidence="6">BPK282A1</strain>
    </source>
</reference>
<evidence type="ECO:0000313" key="6">
    <source>
        <dbReference type="Proteomes" id="UP000008980"/>
    </source>
</evidence>
<feature type="region of interest" description="Disordered" evidence="1">
    <location>
        <begin position="136"/>
        <end position="163"/>
    </location>
</feature>
<dbReference type="VEuPathDB" id="TriTrypDB:LdCL_360040900"/>
<dbReference type="KEGG" id="ldo:LDBPK_363410"/>
<dbReference type="OrthoDB" id="240546at2759"/>
<evidence type="ECO:0000259" key="2">
    <source>
        <dbReference type="Pfam" id="PF19031"/>
    </source>
</evidence>
<reference evidence="4 6" key="1">
    <citation type="journal article" date="2011" name="Genome Res.">
        <title>Whole genome sequencing of multiple Leishmania donovani clinical isolates provides insights into population structure and mechanisms of drug resistance.</title>
        <authorList>
            <person name="Downing T."/>
            <person name="Imamura H."/>
            <person name="Decuypere S."/>
            <person name="Clark T.G."/>
            <person name="Coombs G.H."/>
            <person name="Cotton J.A."/>
            <person name="Hilley J.D."/>
            <person name="de Doncker S."/>
            <person name="Maes I."/>
            <person name="Mottram J.C."/>
            <person name="Quail M.A."/>
            <person name="Rijal S."/>
            <person name="Sanders M."/>
            <person name="Schonian G."/>
            <person name="Stark O."/>
            <person name="Sundar S."/>
            <person name="Vanaerschot M."/>
            <person name="Hertz-Fowler C."/>
            <person name="Dujardin J.C."/>
            <person name="Berriman M."/>
        </authorList>
    </citation>
    <scope>NUCLEOTIDE SEQUENCE [LARGE SCALE GENOMIC DNA]</scope>
    <source>
        <strain evidence="4 6">BPK282A1</strain>
    </source>
</reference>
<accession>A0A3Q8IR86</accession>
<sequence length="515" mass="56132">MTLTTSSDVGAPLISLAVYCPLLCADKEEHGADNILFYFPSDTHLNLQMNQVGFCIAISSLAPRFGVHCSRRQTIRKQRSSVCLMSPAENLWVSAHVRGGNEAALTTHHLLQLSCTLFELLYSADTMLQLTLPNMEKGRKEGPHTGTGSSNPSTPTTDKAGSSDTAARSALRSFFARCATFISSVLAAQCMARDGETGRMGRSGAAMSAQDWAHHLSAEASFGLPLRFVSDRELPSLQLGRVEEVVRHILWQPVCGCTAGPDGDAPSSLGRDSVHCCVFNLPSLHVVMADSRLPRVVVQSLKYYLVLYAPIACTSFQCHVPPGGLCEAAVWLDGNVVAVLVDMHEDETASVCGRAVSPSLMEHARVISSEVRQLLSKPAAGATSVEAKDAYWLSMRDVPAHQLYYKLTLKPPIAASSGLVAHWRLRGTVVEGTPFRQVVPGLVEYVRALVYSTKLCLPSSTSTSVLEHWTRWNSFWVYLRFAGATVTAIAWQHQQHAMSIRQLAYEVQRLLLVAP</sequence>
<organism evidence="3 7">
    <name type="scientific">Leishmania donovani</name>
    <dbReference type="NCBI Taxonomy" id="5661"/>
    <lineage>
        <taxon>Eukaryota</taxon>
        <taxon>Discoba</taxon>
        <taxon>Euglenozoa</taxon>
        <taxon>Kinetoplastea</taxon>
        <taxon>Metakinetoplastina</taxon>
        <taxon>Trypanosomatida</taxon>
        <taxon>Trypanosomatidae</taxon>
        <taxon>Leishmaniinae</taxon>
        <taxon>Leishmania</taxon>
    </lineage>
</organism>
<gene>
    <name evidence="5" type="ORF">CGC21_13990</name>
    <name evidence="4" type="ORF">LDBPK_363410</name>
    <name evidence="3" type="ORF">LdCL_360040900</name>
</gene>
<feature type="domain" description="CCZ1/INTU/HSP4 first Longin" evidence="2">
    <location>
        <begin position="15"/>
        <end position="121"/>
    </location>
</feature>
<reference evidence="8" key="5">
    <citation type="submission" date="2019-02" db="EMBL/GenBank/DDBJ databases">
        <title>FDA dAtabase for Regulatory Grade micrObial Sequences (FDA-ARGOS): Supporting development and validation of Infectious Disease Dx tests.</title>
        <authorList>
            <person name="Duncan R."/>
            <person name="Fisher C."/>
            <person name="Tallon L."/>
            <person name="Sadzewicz L."/>
            <person name="Sengamalay N."/>
            <person name="Ott S."/>
            <person name="Godinez A."/>
            <person name="Nagaraj S."/>
            <person name="Vavikolanu K."/>
            <person name="Nadendla S."/>
            <person name="Aluvathingal J."/>
            <person name="Sichtig H."/>
        </authorList>
    </citation>
    <scope>NUCLEOTIDE SEQUENCE [LARGE SCALE GENOMIC DNA]</scope>
    <source>
        <strain evidence="8">FDAARGOS_361</strain>
    </source>
</reference>
<dbReference type="InterPro" id="IPR043987">
    <property type="entry name" value="CCZ1/INTU/HSP4_longin_1"/>
</dbReference>
<dbReference type="GeneID" id="13388342"/>
<reference evidence="5" key="6">
    <citation type="submission" date="2019-02" db="EMBL/GenBank/DDBJ databases">
        <title>FDA dAtabase for Regulatory Grade micrObial Sequences (FDA-ARGOS): Supporting development and validation of Infectious Disease Dx tests.</title>
        <authorList>
            <person name="Duncan R."/>
            <person name="Fisher C."/>
            <person name="Tallon L.J."/>
            <person name="Sadzewicz L."/>
            <person name="Sengamalay N."/>
            <person name="Ott S."/>
            <person name="Godinez A."/>
            <person name="Nagaraj S."/>
            <person name="Nadendla S."/>
            <person name="Sichtig H."/>
        </authorList>
    </citation>
    <scope>NUCLEOTIDE SEQUENCE</scope>
    <source>
        <strain evidence="5">FDAARGOS_361</strain>
    </source>
</reference>
<name>A0A3Q8IR86_LEIDO</name>
<dbReference type="AlphaFoldDB" id="A0A3Q8IR86"/>
<dbReference type="Proteomes" id="UP000008980">
    <property type="component" value="Chromosome 36"/>
</dbReference>
<dbReference type="Proteomes" id="UP000318447">
    <property type="component" value="Unassembled WGS sequence"/>
</dbReference>
<proteinExistence type="predicted"/>